<dbReference type="GO" id="GO:0006457">
    <property type="term" value="P:protein folding"/>
    <property type="evidence" value="ECO:0007669"/>
    <property type="project" value="InterPro"/>
</dbReference>
<evidence type="ECO:0000256" key="9">
    <source>
        <dbReference type="ARBA" id="ARBA00076414"/>
    </source>
</evidence>
<accession>A0A7V5K1J9</accession>
<feature type="coiled-coil region" evidence="12">
    <location>
        <begin position="5"/>
        <end position="99"/>
    </location>
</feature>
<comment type="subunit">
    <text evidence="3 10">Homodimer.</text>
</comment>
<dbReference type="Gene3D" id="3.90.20.20">
    <property type="match status" value="1"/>
</dbReference>
<dbReference type="SUPFAM" id="SSF58014">
    <property type="entry name" value="Coiled-coil domain of nucleotide exchange factor GrpE"/>
    <property type="match status" value="1"/>
</dbReference>
<comment type="caution">
    <text evidence="13">The sequence shown here is derived from an EMBL/GenBank/DDBJ whole genome shotgun (WGS) entry which is preliminary data.</text>
</comment>
<dbReference type="InterPro" id="IPR009012">
    <property type="entry name" value="GrpE_head"/>
</dbReference>
<dbReference type="InterPro" id="IPR013805">
    <property type="entry name" value="GrpE_CC"/>
</dbReference>
<gene>
    <name evidence="10 13" type="primary">grpE</name>
    <name evidence="13" type="ORF">ENL62_00300</name>
</gene>
<comment type="function">
    <text evidence="7 10">Participates actively in the response to hyperosmotic and heat shock by preventing the aggregation of stress-denatured proteins, in association with DnaK and GrpE. It is the nucleotide exchange factor for DnaK and may function as a thermosensor. Unfolded proteins bind initially to DnaJ; upon interaction with the DnaJ-bound protein, DnaK hydrolyzes its bound ATP, resulting in the formation of a stable complex. GrpE releases ADP from DnaK; ATP binding to DnaK triggers the release of the substrate protein, thus completing the reaction cycle. Several rounds of ATP-dependent interactions between DnaJ, DnaK and GrpE are required for fully efficient folding.</text>
</comment>
<keyword evidence="5 10" id="KW-0346">Stress response</keyword>
<dbReference type="Pfam" id="PF01025">
    <property type="entry name" value="GrpE"/>
    <property type="match status" value="1"/>
</dbReference>
<evidence type="ECO:0000256" key="5">
    <source>
        <dbReference type="ARBA" id="ARBA00023016"/>
    </source>
</evidence>
<evidence type="ECO:0000256" key="12">
    <source>
        <dbReference type="SAM" id="Coils"/>
    </source>
</evidence>
<evidence type="ECO:0000313" key="13">
    <source>
        <dbReference type="EMBL" id="HHH86009.1"/>
    </source>
</evidence>
<dbReference type="GO" id="GO:0000774">
    <property type="term" value="F:adenyl-nucleotide exchange factor activity"/>
    <property type="evidence" value="ECO:0007669"/>
    <property type="project" value="InterPro"/>
</dbReference>
<dbReference type="GO" id="GO:0051087">
    <property type="term" value="F:protein-folding chaperone binding"/>
    <property type="evidence" value="ECO:0007669"/>
    <property type="project" value="InterPro"/>
</dbReference>
<dbReference type="EMBL" id="DRUQ01000020">
    <property type="protein sequence ID" value="HHH86009.1"/>
    <property type="molecule type" value="Genomic_DNA"/>
</dbReference>
<dbReference type="GO" id="GO:0051082">
    <property type="term" value="F:unfolded protein binding"/>
    <property type="evidence" value="ECO:0007669"/>
    <property type="project" value="TreeGrafter"/>
</dbReference>
<dbReference type="Gene3D" id="2.30.22.10">
    <property type="entry name" value="Head domain of nucleotide exchange factor GrpE"/>
    <property type="match status" value="1"/>
</dbReference>
<keyword evidence="12" id="KW-0175">Coiled coil</keyword>
<keyword evidence="6 10" id="KW-0143">Chaperone</keyword>
<evidence type="ECO:0000256" key="7">
    <source>
        <dbReference type="ARBA" id="ARBA00053401"/>
    </source>
</evidence>
<evidence type="ECO:0000256" key="10">
    <source>
        <dbReference type="HAMAP-Rule" id="MF_01151"/>
    </source>
</evidence>
<keyword evidence="4 10" id="KW-0963">Cytoplasm</keyword>
<evidence type="ECO:0000256" key="6">
    <source>
        <dbReference type="ARBA" id="ARBA00023186"/>
    </source>
</evidence>
<dbReference type="NCBIfam" id="NF010738">
    <property type="entry name" value="PRK14140.1"/>
    <property type="match status" value="1"/>
</dbReference>
<evidence type="ECO:0000256" key="1">
    <source>
        <dbReference type="ARBA" id="ARBA00004496"/>
    </source>
</evidence>
<evidence type="ECO:0000256" key="11">
    <source>
        <dbReference type="RuleBase" id="RU004478"/>
    </source>
</evidence>
<evidence type="ECO:0000256" key="4">
    <source>
        <dbReference type="ARBA" id="ARBA00022490"/>
    </source>
</evidence>
<dbReference type="InterPro" id="IPR000740">
    <property type="entry name" value="GrpE"/>
</dbReference>
<dbReference type="PANTHER" id="PTHR21237">
    <property type="entry name" value="GRPE PROTEIN"/>
    <property type="match status" value="1"/>
</dbReference>
<comment type="similarity">
    <text evidence="2 10 11">Belongs to the GrpE family.</text>
</comment>
<sequence length="195" mass="23008">MEELIKETQGNIENKELQEEIQKEEEQLKQKEEEIKYWKELALRYAAELENLKKAFKREKEEYYKFALETVFKELLPNIDNLERALKAFEQSENKEALKKGVELTLRSIIQTLEKFGLKQFIPSIGEPFKPYLHEALSTEEHPEIPDGGITKVYQKGYKLHDRIIRPALVCVCASKKEIKEEPPKEEEENIIENE</sequence>
<dbReference type="GO" id="GO:0005737">
    <property type="term" value="C:cytoplasm"/>
    <property type="evidence" value="ECO:0007669"/>
    <property type="project" value="UniProtKB-SubCell"/>
</dbReference>
<reference evidence="13" key="1">
    <citation type="journal article" date="2020" name="mSystems">
        <title>Genome- and Community-Level Interaction Insights into Carbon Utilization and Element Cycling Functions of Hydrothermarchaeota in Hydrothermal Sediment.</title>
        <authorList>
            <person name="Zhou Z."/>
            <person name="Liu Y."/>
            <person name="Xu W."/>
            <person name="Pan J."/>
            <person name="Luo Z.H."/>
            <person name="Li M."/>
        </authorList>
    </citation>
    <scope>NUCLEOTIDE SEQUENCE [LARGE SCALE GENOMIC DNA]</scope>
    <source>
        <strain evidence="13">SpSt-1011</strain>
    </source>
</reference>
<protein>
    <recommendedName>
        <fullName evidence="8 10">Protein GrpE</fullName>
    </recommendedName>
    <alternativeName>
        <fullName evidence="9 10">HSP-70 cofactor</fullName>
    </alternativeName>
</protein>
<dbReference type="HAMAP" id="MF_01151">
    <property type="entry name" value="GrpE"/>
    <property type="match status" value="1"/>
</dbReference>
<dbReference type="PRINTS" id="PR00773">
    <property type="entry name" value="GRPEPROTEIN"/>
</dbReference>
<evidence type="ECO:0000256" key="2">
    <source>
        <dbReference type="ARBA" id="ARBA00009054"/>
    </source>
</evidence>
<dbReference type="SUPFAM" id="SSF51064">
    <property type="entry name" value="Head domain of nucleotide exchange factor GrpE"/>
    <property type="match status" value="1"/>
</dbReference>
<dbReference type="AlphaFoldDB" id="A0A7V5K1J9"/>
<name>A0A7V5K1J9_9BACT</name>
<dbReference type="CDD" id="cd00446">
    <property type="entry name" value="GrpE"/>
    <property type="match status" value="1"/>
</dbReference>
<organism evidence="13">
    <name type="scientific">Thermodesulfobacterium geofontis</name>
    <dbReference type="NCBI Taxonomy" id="1295609"/>
    <lineage>
        <taxon>Bacteria</taxon>
        <taxon>Pseudomonadati</taxon>
        <taxon>Thermodesulfobacteriota</taxon>
        <taxon>Thermodesulfobacteria</taxon>
        <taxon>Thermodesulfobacteriales</taxon>
        <taxon>Thermodesulfobacteriaceae</taxon>
        <taxon>Thermodesulfobacterium</taxon>
    </lineage>
</organism>
<comment type="subcellular location">
    <subcellularLocation>
        <location evidence="1 10">Cytoplasm</location>
    </subcellularLocation>
</comment>
<evidence type="ECO:0000256" key="3">
    <source>
        <dbReference type="ARBA" id="ARBA00011738"/>
    </source>
</evidence>
<dbReference type="PANTHER" id="PTHR21237:SF23">
    <property type="entry name" value="GRPE PROTEIN HOMOLOG, MITOCHONDRIAL"/>
    <property type="match status" value="1"/>
</dbReference>
<evidence type="ECO:0000256" key="8">
    <source>
        <dbReference type="ARBA" id="ARBA00072274"/>
    </source>
</evidence>
<dbReference type="GO" id="GO:0042803">
    <property type="term" value="F:protein homodimerization activity"/>
    <property type="evidence" value="ECO:0007669"/>
    <property type="project" value="InterPro"/>
</dbReference>
<dbReference type="FunFam" id="2.30.22.10:FF:000001">
    <property type="entry name" value="Protein GrpE"/>
    <property type="match status" value="1"/>
</dbReference>
<proteinExistence type="inferred from homology"/>